<protein>
    <submittedName>
        <fullName evidence="1">Uncharacterized protein</fullName>
    </submittedName>
</protein>
<dbReference type="GO" id="GO:1905839">
    <property type="term" value="P:negative regulation of telomeric D-loop disassembly"/>
    <property type="evidence" value="ECO:0007669"/>
    <property type="project" value="TreeGrafter"/>
</dbReference>
<dbReference type="GO" id="GO:0003720">
    <property type="term" value="F:telomerase activity"/>
    <property type="evidence" value="ECO:0007669"/>
    <property type="project" value="TreeGrafter"/>
</dbReference>
<dbReference type="GO" id="GO:0031848">
    <property type="term" value="P:protection from non-homologous end joining at telomere"/>
    <property type="evidence" value="ECO:0007669"/>
    <property type="project" value="InterPro"/>
</dbReference>
<dbReference type="InParanoid" id="A0A665TGY4"/>
<dbReference type="GO" id="GO:0003691">
    <property type="term" value="F:double-stranded telomeric DNA binding"/>
    <property type="evidence" value="ECO:0007669"/>
    <property type="project" value="TreeGrafter"/>
</dbReference>
<name>A0A665TGY4_ECHNA</name>
<proteinExistence type="predicted"/>
<dbReference type="InterPro" id="IPR036507">
    <property type="entry name" value="Telomere_rpt-bd_fac_dimer_sf"/>
</dbReference>
<dbReference type="GO" id="GO:0032210">
    <property type="term" value="P:regulation of telomere maintenance via telomerase"/>
    <property type="evidence" value="ECO:0007669"/>
    <property type="project" value="TreeGrafter"/>
</dbReference>
<dbReference type="GO" id="GO:0070187">
    <property type="term" value="C:shelterin complex"/>
    <property type="evidence" value="ECO:0007669"/>
    <property type="project" value="TreeGrafter"/>
</dbReference>
<organism evidence="1 2">
    <name type="scientific">Echeneis naucrates</name>
    <name type="common">Live sharksucker</name>
    <dbReference type="NCBI Taxonomy" id="173247"/>
    <lineage>
        <taxon>Eukaryota</taxon>
        <taxon>Metazoa</taxon>
        <taxon>Chordata</taxon>
        <taxon>Craniata</taxon>
        <taxon>Vertebrata</taxon>
        <taxon>Euteleostomi</taxon>
        <taxon>Actinopterygii</taxon>
        <taxon>Neopterygii</taxon>
        <taxon>Teleostei</taxon>
        <taxon>Neoteleostei</taxon>
        <taxon>Acanthomorphata</taxon>
        <taxon>Carangaria</taxon>
        <taxon>Carangiformes</taxon>
        <taxon>Echeneidae</taxon>
        <taxon>Echeneis</taxon>
    </lineage>
</organism>
<dbReference type="PANTHER" id="PTHR46833">
    <property type="entry name" value="TELOMERIC REPEAT-BINDING FACTOR 2 TERF2"/>
    <property type="match status" value="1"/>
</dbReference>
<reference evidence="1" key="1">
    <citation type="submission" date="2021-04" db="EMBL/GenBank/DDBJ databases">
        <authorList>
            <consortium name="Wellcome Sanger Institute Data Sharing"/>
        </authorList>
    </citation>
    <scope>NUCLEOTIDE SEQUENCE [LARGE SCALE GENOMIC DNA]</scope>
</reference>
<accession>A0A665TGY4</accession>
<reference evidence="1" key="2">
    <citation type="submission" date="2025-08" db="UniProtKB">
        <authorList>
            <consortium name="Ensembl"/>
        </authorList>
    </citation>
    <scope>IDENTIFICATION</scope>
</reference>
<dbReference type="GO" id="GO:0061820">
    <property type="term" value="P:telomeric D-loop disassembly"/>
    <property type="evidence" value="ECO:0007669"/>
    <property type="project" value="TreeGrafter"/>
</dbReference>
<dbReference type="PANTHER" id="PTHR46833:SF1">
    <property type="entry name" value="TELOMERIC REPEAT-BINDING FACTOR 2"/>
    <property type="match status" value="1"/>
</dbReference>
<dbReference type="InterPro" id="IPR030657">
    <property type="entry name" value="TERF2"/>
</dbReference>
<evidence type="ECO:0000313" key="2">
    <source>
        <dbReference type="Proteomes" id="UP000472264"/>
    </source>
</evidence>
<dbReference type="GO" id="GO:0031627">
    <property type="term" value="P:telomeric loop formation"/>
    <property type="evidence" value="ECO:0007669"/>
    <property type="project" value="TreeGrafter"/>
</dbReference>
<dbReference type="GO" id="GO:0098505">
    <property type="term" value="F:G-rich strand telomeric DNA binding"/>
    <property type="evidence" value="ECO:0007669"/>
    <property type="project" value="TreeGrafter"/>
</dbReference>
<sequence>YWRGGATVTESIVSRWLVDYYVFLALESFKNDHYKNFCAIRNVLNGVLARPLESTDTMPAKIQVLQFLSRIIEGERLGTISVNAVTLSLCEPCIFLEIQFV</sequence>
<keyword evidence="2" id="KW-1185">Reference proteome</keyword>
<dbReference type="OMA" id="WLVDYYV"/>
<reference evidence="1" key="3">
    <citation type="submission" date="2025-09" db="UniProtKB">
        <authorList>
            <consortium name="Ensembl"/>
        </authorList>
    </citation>
    <scope>IDENTIFICATION</scope>
</reference>
<dbReference type="AlphaFoldDB" id="A0A665TGY4"/>
<dbReference type="SUPFAM" id="SSF63600">
    <property type="entry name" value="Telomeric repeat binding factor (TRF) dimerisation domain"/>
    <property type="match status" value="1"/>
</dbReference>
<dbReference type="GO" id="GO:0070198">
    <property type="term" value="P:protein localization to chromosome, telomeric region"/>
    <property type="evidence" value="ECO:0007669"/>
    <property type="project" value="TreeGrafter"/>
</dbReference>
<dbReference type="Gene3D" id="1.25.40.210">
    <property type="entry name" value="Telomere repeat-binding factor, dimerisation domain"/>
    <property type="match status" value="1"/>
</dbReference>
<dbReference type="Ensembl" id="ENSENLT00000002026.1">
    <property type="protein sequence ID" value="ENSENLP00000001856.1"/>
    <property type="gene ID" value="ENSENLG00000001031.1"/>
</dbReference>
<evidence type="ECO:0000313" key="1">
    <source>
        <dbReference type="Ensembl" id="ENSENLP00000001856.1"/>
    </source>
</evidence>
<dbReference type="GO" id="GO:0032208">
    <property type="term" value="P:negative regulation of telomere maintenance via recombination"/>
    <property type="evidence" value="ECO:0007669"/>
    <property type="project" value="TreeGrafter"/>
</dbReference>
<dbReference type="Proteomes" id="UP000472264">
    <property type="component" value="Chromosome 3"/>
</dbReference>